<proteinExistence type="predicted"/>
<evidence type="ECO:0000313" key="2">
    <source>
        <dbReference type="EMBL" id="MDZ5472877.1"/>
    </source>
</evidence>
<dbReference type="RefSeq" id="WP_322447177.1">
    <property type="nucleotide sequence ID" value="NZ_JAXOFX010000009.1"/>
</dbReference>
<dbReference type="Proteomes" id="UP001290455">
    <property type="component" value="Unassembled WGS sequence"/>
</dbReference>
<protein>
    <submittedName>
        <fullName evidence="2">Uncharacterized protein</fullName>
    </submittedName>
</protein>
<keyword evidence="1" id="KW-1133">Transmembrane helix</keyword>
<feature type="transmembrane region" description="Helical" evidence="1">
    <location>
        <begin position="91"/>
        <end position="108"/>
    </location>
</feature>
<keyword evidence="1" id="KW-0812">Transmembrane</keyword>
<sequence>MDLKKMRVKQVATTNVLLIMSVTLYFTIISIFNITISQFFFVFGVITLLQAVYTFLKRSSTKSIIPIYEQVAIYEKEKMGKEWKKQRKSNSLWNLFLSGLMFFNFFINRGSTDVMFQFDLGFILILVISVLFMVNLSLFLHIRKVDQARTADDLKGYTKELNVKGVIIGSIFAVVIIIITIVIIMNTI</sequence>
<evidence type="ECO:0000313" key="3">
    <source>
        <dbReference type="Proteomes" id="UP001290455"/>
    </source>
</evidence>
<organism evidence="2 3">
    <name type="scientific">Robertmurraya mangrovi</name>
    <dbReference type="NCBI Taxonomy" id="3098077"/>
    <lineage>
        <taxon>Bacteria</taxon>
        <taxon>Bacillati</taxon>
        <taxon>Bacillota</taxon>
        <taxon>Bacilli</taxon>
        <taxon>Bacillales</taxon>
        <taxon>Bacillaceae</taxon>
        <taxon>Robertmurraya</taxon>
    </lineage>
</organism>
<dbReference type="EMBL" id="JAXOFX010000009">
    <property type="protein sequence ID" value="MDZ5472877.1"/>
    <property type="molecule type" value="Genomic_DNA"/>
</dbReference>
<gene>
    <name evidence="2" type="ORF">SM124_14180</name>
</gene>
<feature type="transmembrane region" description="Helical" evidence="1">
    <location>
        <begin position="12"/>
        <end position="32"/>
    </location>
</feature>
<feature type="transmembrane region" description="Helical" evidence="1">
    <location>
        <begin position="38"/>
        <end position="56"/>
    </location>
</feature>
<name>A0ABU5J0J2_9BACI</name>
<keyword evidence="3" id="KW-1185">Reference proteome</keyword>
<accession>A0ABU5J0J2</accession>
<feature type="transmembrane region" description="Helical" evidence="1">
    <location>
        <begin position="120"/>
        <end position="140"/>
    </location>
</feature>
<evidence type="ECO:0000256" key="1">
    <source>
        <dbReference type="SAM" id="Phobius"/>
    </source>
</evidence>
<keyword evidence="1" id="KW-0472">Membrane</keyword>
<reference evidence="2 3" key="1">
    <citation type="submission" date="2023-11" db="EMBL/GenBank/DDBJ databases">
        <title>Bacillus jintuensis, isolated from a mudflat on the Beibu Gulf coast.</title>
        <authorList>
            <person name="Li M."/>
        </authorList>
    </citation>
    <scope>NUCLEOTIDE SEQUENCE [LARGE SCALE GENOMIC DNA]</scope>
    <source>
        <strain evidence="2 3">31A1R</strain>
    </source>
</reference>
<comment type="caution">
    <text evidence="2">The sequence shown here is derived from an EMBL/GenBank/DDBJ whole genome shotgun (WGS) entry which is preliminary data.</text>
</comment>
<feature type="transmembrane region" description="Helical" evidence="1">
    <location>
        <begin position="161"/>
        <end position="185"/>
    </location>
</feature>